<evidence type="ECO:0000313" key="1">
    <source>
        <dbReference type="EMBL" id="QWM90567.1"/>
    </source>
</evidence>
<dbReference type="EMBL" id="MZ130491">
    <property type="protein sequence ID" value="QWM90567.1"/>
    <property type="molecule type" value="Genomic_DNA"/>
</dbReference>
<dbReference type="KEGG" id="vg:75686989"/>
<organism evidence="1 2">
    <name type="scientific">uncultured phage cr61_1</name>
    <dbReference type="NCBI Taxonomy" id="2986417"/>
    <lineage>
        <taxon>Viruses</taxon>
        <taxon>Duplodnaviria</taxon>
        <taxon>Heunggongvirae</taxon>
        <taxon>Uroviricota</taxon>
        <taxon>Caudoviricetes</taxon>
        <taxon>Crassvirales</taxon>
        <taxon>Suoliviridae</taxon>
        <taxon>Oafivirinae</taxon>
        <taxon>Bohxovirus</taxon>
        <taxon>Bohxovirus oralis</taxon>
    </lineage>
</organism>
<gene>
    <name evidence="1" type="primary">gp_67497</name>
</gene>
<proteinExistence type="predicted"/>
<name>A0AAE7V4V5_9CAUD</name>
<dbReference type="InterPro" id="IPR055823">
    <property type="entry name" value="DUF7399"/>
</dbReference>
<evidence type="ECO:0000313" key="2">
    <source>
        <dbReference type="Proteomes" id="UP000827408"/>
    </source>
</evidence>
<dbReference type="Pfam" id="PF24132">
    <property type="entry name" value="DUF7399"/>
    <property type="match status" value="1"/>
</dbReference>
<dbReference type="GeneID" id="75686989"/>
<sequence length="137" mass="15823">MTKELKVIDPFFNLQIGDKLTLSEDGKFYVFTDSDSSVDKTEAGDSKFSFSATFKIDSVYAQELIKDGYLEEVTYKKSETPFKNVFDEIDIMLERYNKELDNLDRDFDDKPACLKVEKGTVLKNLIKALNHLKELKK</sequence>
<reference evidence="1 2" key="1">
    <citation type="submission" date="2021-04" db="EMBL/GenBank/DDBJ databases">
        <authorList>
            <person name="Shkoporov A.N."/>
            <person name="Stockdale S.R."/>
            <person name="Guerin E."/>
            <person name="Ross R.P."/>
            <person name="Hill C."/>
        </authorList>
    </citation>
    <scope>NUCLEOTIDE SEQUENCE [LARGE SCALE GENOMIC DNA]</scope>
    <source>
        <strain evidence="2">cr61_1</strain>
    </source>
</reference>
<dbReference type="Proteomes" id="UP000827408">
    <property type="component" value="Segment"/>
</dbReference>
<accession>A0AAE7V4V5</accession>
<protein>
    <submittedName>
        <fullName evidence="1">Uncharacterized protein</fullName>
    </submittedName>
</protein>
<keyword evidence="2" id="KW-1185">Reference proteome</keyword>
<dbReference type="RefSeq" id="YP_010509507.1">
    <property type="nucleotide sequence ID" value="NC_067209.1"/>
</dbReference>